<gene>
    <name evidence="1" type="ORF">WKI68_25885</name>
</gene>
<dbReference type="Proteomes" id="UP001382904">
    <property type="component" value="Unassembled WGS sequence"/>
</dbReference>
<accession>A0ABU8U7J9</accession>
<organism evidence="1 2">
    <name type="scientific">Streptomyces caledonius</name>
    <dbReference type="NCBI Taxonomy" id="3134107"/>
    <lineage>
        <taxon>Bacteria</taxon>
        <taxon>Bacillati</taxon>
        <taxon>Actinomycetota</taxon>
        <taxon>Actinomycetes</taxon>
        <taxon>Kitasatosporales</taxon>
        <taxon>Streptomycetaceae</taxon>
        <taxon>Streptomyces</taxon>
    </lineage>
</organism>
<evidence type="ECO:0000313" key="2">
    <source>
        <dbReference type="Proteomes" id="UP001382904"/>
    </source>
</evidence>
<reference evidence="1 2" key="1">
    <citation type="submission" date="2024-03" db="EMBL/GenBank/DDBJ databases">
        <title>Novel Streptomyces species of biotechnological and ecological value are a feature of Machair soil.</title>
        <authorList>
            <person name="Prole J.R."/>
            <person name="Goodfellow M."/>
            <person name="Allenby N."/>
            <person name="Ward A.C."/>
        </authorList>
    </citation>
    <scope>NUCLEOTIDE SEQUENCE [LARGE SCALE GENOMIC DNA]</scope>
    <source>
        <strain evidence="1 2">MS1.HAVA.3</strain>
    </source>
</reference>
<evidence type="ECO:0000313" key="1">
    <source>
        <dbReference type="EMBL" id="MEJ8643872.1"/>
    </source>
</evidence>
<dbReference type="EMBL" id="JBBKAM010000002">
    <property type="protein sequence ID" value="MEJ8643872.1"/>
    <property type="molecule type" value="Genomic_DNA"/>
</dbReference>
<comment type="caution">
    <text evidence="1">The sequence shown here is derived from an EMBL/GenBank/DDBJ whole genome shotgun (WGS) entry which is preliminary data.</text>
</comment>
<name>A0ABU8U7J9_9ACTN</name>
<evidence type="ECO:0008006" key="3">
    <source>
        <dbReference type="Google" id="ProtNLM"/>
    </source>
</evidence>
<protein>
    <recommendedName>
        <fullName evidence="3">GNAT family N-acetyltransferase</fullName>
    </recommendedName>
</protein>
<keyword evidence="2" id="KW-1185">Reference proteome</keyword>
<proteinExistence type="predicted"/>
<sequence length="169" mass="18401">MTASTDGGTVDLTELVSIRDTGAAEWDALAGDAALYSSHLWLKYGEELADCDHRHLVASAGGRPVAALPTHRFTGTVPHFYDPSVLFPGAAEPASPSARCCWPAPGSATPARSWWPRTRPRPWPGPRCGRCWSGCGRWRPSRAAWRPRSTSPTRPWSGCCPCSARRTSW</sequence>